<protein>
    <submittedName>
        <fullName evidence="1">Uncharacterized protein</fullName>
    </submittedName>
</protein>
<dbReference type="AlphaFoldDB" id="A0A4P2VL49"/>
<proteinExistence type="predicted"/>
<dbReference type="Proteomes" id="UP000291236">
    <property type="component" value="Chromosome"/>
</dbReference>
<gene>
    <name evidence="1" type="ORF">JCM31447_18110</name>
</gene>
<name>A0A4P2VL49_FLUSA</name>
<evidence type="ECO:0000313" key="2">
    <source>
        <dbReference type="Proteomes" id="UP000291236"/>
    </source>
</evidence>
<accession>A0A4P2VL49</accession>
<keyword evidence="2" id="KW-1185">Reference proteome</keyword>
<organism evidence="1 2">
    <name type="scientific">Fluviispira sanaruensis</name>
    <dbReference type="NCBI Taxonomy" id="2493639"/>
    <lineage>
        <taxon>Bacteria</taxon>
        <taxon>Pseudomonadati</taxon>
        <taxon>Bdellovibrionota</taxon>
        <taxon>Oligoflexia</taxon>
        <taxon>Silvanigrellales</taxon>
        <taxon>Silvanigrellaceae</taxon>
        <taxon>Fluviispira</taxon>
    </lineage>
</organism>
<reference evidence="1 2" key="1">
    <citation type="submission" date="2018-12" db="EMBL/GenBank/DDBJ databases">
        <title>Rubrispira sanarue gen. nov., sp., nov., a member of the order Silvanigrellales, isolated from a brackish lake in Hamamatsu Japan.</title>
        <authorList>
            <person name="Maejima Y."/>
            <person name="Iino T."/>
            <person name="Muraguchi Y."/>
            <person name="Fukuda K."/>
            <person name="Nojiri H."/>
            <person name="Ohkuma M."/>
            <person name="Moriuchi R."/>
            <person name="Dohra H."/>
            <person name="Kimbara K."/>
            <person name="Shintani M."/>
        </authorList>
    </citation>
    <scope>NUCLEOTIDE SEQUENCE [LARGE SCALE GENOMIC DNA]</scope>
    <source>
        <strain evidence="1 2">RF1110005</strain>
    </source>
</reference>
<dbReference type="EMBL" id="AP019368">
    <property type="protein sequence ID" value="BBH53368.1"/>
    <property type="molecule type" value="Genomic_DNA"/>
</dbReference>
<dbReference type="KEGG" id="sbf:JCM31447_18110"/>
<evidence type="ECO:0000313" key="1">
    <source>
        <dbReference type="EMBL" id="BBH53368.1"/>
    </source>
</evidence>
<sequence>MLYVQYQLTVGLDKSIQALKHKPPFPDHIEFSRITLSPIFFLNKNFYIKDLIFTSKDRDLNIYIKNLRVKRFVKNGTDFLPLNFEANKIQFFYLDKLKEFIKSIDKYNKIPKETLDFILDQSTLDLKGEYTNNNYEFKINLKQNDRDLIDCQWVLNDSPFAGNYSTLKFFIKKLNINIKNMPISFKENLKTNHALKDVLGPTVDTVYANINLSFDKIKDNNYELKLNLYTHKIFSLFMNTSFYIDDIFASNHFKLIKSNILLEDLNFINNYFWRKSLEDNITFEEEKRRAIQQNNVMLIFADKTPMEKAIFEFNKFIENPKYFFISINPKFPIELIEIQENSKKNTFNLLQDININFKAYRDKNHLEKEVNLARP</sequence>